<comment type="caution">
    <text evidence="1">The sequence shown here is derived from an EMBL/GenBank/DDBJ whole genome shotgun (WGS) entry which is preliminary data.</text>
</comment>
<dbReference type="AlphaFoldDB" id="X1DKD0"/>
<gene>
    <name evidence="1" type="ORF">S01H4_55771</name>
</gene>
<reference evidence="1" key="1">
    <citation type="journal article" date="2014" name="Front. Microbiol.">
        <title>High frequency of phylogenetically diverse reductive dehalogenase-homologous genes in deep subseafloor sedimentary metagenomes.</title>
        <authorList>
            <person name="Kawai M."/>
            <person name="Futagami T."/>
            <person name="Toyoda A."/>
            <person name="Takaki Y."/>
            <person name="Nishi S."/>
            <person name="Hori S."/>
            <person name="Arai W."/>
            <person name="Tsubouchi T."/>
            <person name="Morono Y."/>
            <person name="Uchiyama I."/>
            <person name="Ito T."/>
            <person name="Fujiyama A."/>
            <person name="Inagaki F."/>
            <person name="Takami H."/>
        </authorList>
    </citation>
    <scope>NUCLEOTIDE SEQUENCE</scope>
    <source>
        <strain evidence="1">Expedition CK06-06</strain>
    </source>
</reference>
<organism evidence="1">
    <name type="scientific">marine sediment metagenome</name>
    <dbReference type="NCBI Taxonomy" id="412755"/>
    <lineage>
        <taxon>unclassified sequences</taxon>
        <taxon>metagenomes</taxon>
        <taxon>ecological metagenomes</taxon>
    </lineage>
</organism>
<evidence type="ECO:0000313" key="1">
    <source>
        <dbReference type="EMBL" id="GAH08745.1"/>
    </source>
</evidence>
<dbReference type="EMBL" id="BART01032231">
    <property type="protein sequence ID" value="GAH08745.1"/>
    <property type="molecule type" value="Genomic_DNA"/>
</dbReference>
<proteinExistence type="predicted"/>
<sequence length="39" mass="4488">MRTFNIPGPSHYGSRPAHNPLNTKFGAYDTNTTLMLYFR</sequence>
<protein>
    <submittedName>
        <fullName evidence="1">Uncharacterized protein</fullName>
    </submittedName>
</protein>
<accession>X1DKD0</accession>
<name>X1DKD0_9ZZZZ</name>